<comment type="caution">
    <text evidence="1">The sequence shown here is derived from an EMBL/GenBank/DDBJ whole genome shotgun (WGS) entry which is preliminary data.</text>
</comment>
<proteinExistence type="predicted"/>
<protein>
    <submittedName>
        <fullName evidence="1">Uncharacterized protein</fullName>
    </submittedName>
</protein>
<evidence type="ECO:0000313" key="1">
    <source>
        <dbReference type="EMBL" id="GBP15096.1"/>
    </source>
</evidence>
<keyword evidence="2" id="KW-1185">Reference proteome</keyword>
<name>A0A4C1TLK8_EUMVA</name>
<sequence length="111" mass="12803">MTGHRYYFFLNLIYIADYPAPTQTFPTRRVIRVETRGQKDPYIFLNHVPIHDPASPAAQGYIHHKHTNTQPCVSSVLTLMLHSTPYISFHNQTSLMMPFLAELFKASEVLL</sequence>
<dbReference type="EMBL" id="BGZK01000069">
    <property type="protein sequence ID" value="GBP15096.1"/>
    <property type="molecule type" value="Genomic_DNA"/>
</dbReference>
<dbReference type="AlphaFoldDB" id="A0A4C1TLK8"/>
<gene>
    <name evidence="1" type="ORF">EVAR_11402_1</name>
</gene>
<dbReference type="Proteomes" id="UP000299102">
    <property type="component" value="Unassembled WGS sequence"/>
</dbReference>
<organism evidence="1 2">
    <name type="scientific">Eumeta variegata</name>
    <name type="common">Bagworm moth</name>
    <name type="synonym">Eumeta japonica</name>
    <dbReference type="NCBI Taxonomy" id="151549"/>
    <lineage>
        <taxon>Eukaryota</taxon>
        <taxon>Metazoa</taxon>
        <taxon>Ecdysozoa</taxon>
        <taxon>Arthropoda</taxon>
        <taxon>Hexapoda</taxon>
        <taxon>Insecta</taxon>
        <taxon>Pterygota</taxon>
        <taxon>Neoptera</taxon>
        <taxon>Endopterygota</taxon>
        <taxon>Lepidoptera</taxon>
        <taxon>Glossata</taxon>
        <taxon>Ditrysia</taxon>
        <taxon>Tineoidea</taxon>
        <taxon>Psychidae</taxon>
        <taxon>Oiketicinae</taxon>
        <taxon>Eumeta</taxon>
    </lineage>
</organism>
<reference evidence="1 2" key="1">
    <citation type="journal article" date="2019" name="Commun. Biol.">
        <title>The bagworm genome reveals a unique fibroin gene that provides high tensile strength.</title>
        <authorList>
            <person name="Kono N."/>
            <person name="Nakamura H."/>
            <person name="Ohtoshi R."/>
            <person name="Tomita M."/>
            <person name="Numata K."/>
            <person name="Arakawa K."/>
        </authorList>
    </citation>
    <scope>NUCLEOTIDE SEQUENCE [LARGE SCALE GENOMIC DNA]</scope>
</reference>
<accession>A0A4C1TLK8</accession>
<evidence type="ECO:0000313" key="2">
    <source>
        <dbReference type="Proteomes" id="UP000299102"/>
    </source>
</evidence>